<dbReference type="SUPFAM" id="SSF56235">
    <property type="entry name" value="N-terminal nucleophile aminohydrolases (Ntn hydrolases)"/>
    <property type="match status" value="1"/>
</dbReference>
<dbReference type="GO" id="GO:0103068">
    <property type="term" value="F:leukotriene C4 gamma-glutamyl transferase activity"/>
    <property type="evidence" value="ECO:0007669"/>
    <property type="project" value="UniProtKB-EC"/>
</dbReference>
<gene>
    <name evidence="13" type="ORF">BP422_13680</name>
</gene>
<comment type="catalytic activity">
    <reaction evidence="8 11">
        <text>an N-terminal (5-L-glutamyl)-[peptide] + an alpha-amino acid = 5-L-glutamyl amino acid + an N-terminal L-alpha-aminoacyl-[peptide]</text>
        <dbReference type="Rhea" id="RHEA:23904"/>
        <dbReference type="Rhea" id="RHEA-COMP:9780"/>
        <dbReference type="Rhea" id="RHEA-COMP:9795"/>
        <dbReference type="ChEBI" id="CHEBI:77644"/>
        <dbReference type="ChEBI" id="CHEBI:78597"/>
        <dbReference type="ChEBI" id="CHEBI:78599"/>
        <dbReference type="ChEBI" id="CHEBI:78608"/>
        <dbReference type="EC" id="2.3.2.2"/>
    </reaction>
</comment>
<dbReference type="GO" id="GO:0006750">
    <property type="term" value="P:glutathione biosynthetic process"/>
    <property type="evidence" value="ECO:0007669"/>
    <property type="project" value="UniProtKB-KW"/>
</dbReference>
<dbReference type="InterPro" id="IPR029055">
    <property type="entry name" value="Ntn_hydrolases_N"/>
</dbReference>
<dbReference type="PROSITE" id="PS00462">
    <property type="entry name" value="G_GLU_TRANSPEPTIDASE"/>
    <property type="match status" value="1"/>
</dbReference>
<evidence type="ECO:0000256" key="6">
    <source>
        <dbReference type="ARBA" id="ARBA00023145"/>
    </source>
</evidence>
<feature type="binding site" evidence="10">
    <location>
        <begin position="456"/>
        <end position="457"/>
    </location>
    <ligand>
        <name>L-glutamate</name>
        <dbReference type="ChEBI" id="CHEBI:29985"/>
    </ligand>
</feature>
<dbReference type="Proteomes" id="UP000197781">
    <property type="component" value="Chromosome"/>
</dbReference>
<dbReference type="PRINTS" id="PR01210">
    <property type="entry name" value="GGTRANSPTASE"/>
</dbReference>
<proteinExistence type="inferred from homology"/>
<evidence type="ECO:0000313" key="14">
    <source>
        <dbReference type="Proteomes" id="UP000197781"/>
    </source>
</evidence>
<keyword evidence="12" id="KW-0732">Signal</keyword>
<comment type="catalytic activity">
    <reaction evidence="1 11">
        <text>an S-substituted glutathione + H2O = an S-substituted L-cysteinylglycine + L-glutamate</text>
        <dbReference type="Rhea" id="RHEA:59468"/>
        <dbReference type="ChEBI" id="CHEBI:15377"/>
        <dbReference type="ChEBI" id="CHEBI:29985"/>
        <dbReference type="ChEBI" id="CHEBI:90779"/>
        <dbReference type="ChEBI" id="CHEBI:143103"/>
        <dbReference type="EC" id="3.4.19.13"/>
    </reaction>
</comment>
<evidence type="ECO:0000256" key="12">
    <source>
        <dbReference type="SAM" id="SignalP"/>
    </source>
</evidence>
<evidence type="ECO:0000256" key="1">
    <source>
        <dbReference type="ARBA" id="ARBA00001049"/>
    </source>
</evidence>
<evidence type="ECO:0000256" key="8">
    <source>
        <dbReference type="ARBA" id="ARBA00047417"/>
    </source>
</evidence>
<reference evidence="13 14" key="1">
    <citation type="submission" date="2016-11" db="EMBL/GenBank/DDBJ databases">
        <authorList>
            <person name="Jaros S."/>
            <person name="Januszkiewicz K."/>
            <person name="Wedrychowicz H."/>
        </authorList>
    </citation>
    <scope>NUCLEOTIDE SEQUENCE [LARGE SCALE GENOMIC DNA]</scope>
    <source>
        <strain evidence="13 14">NF2</strain>
    </source>
</reference>
<evidence type="ECO:0000256" key="7">
    <source>
        <dbReference type="ARBA" id="ARBA00023315"/>
    </source>
</evidence>
<name>A0A220MHE3_9BACL</name>
<dbReference type="GO" id="GO:0006751">
    <property type="term" value="P:glutathione catabolic process"/>
    <property type="evidence" value="ECO:0007669"/>
    <property type="project" value="UniProtKB-UniRule"/>
</dbReference>
<feature type="chain" id="PRO_5039538675" description="Glutathione hydrolase proenzyme" evidence="12">
    <location>
        <begin position="22"/>
        <end position="677"/>
    </location>
</feature>
<dbReference type="EC" id="2.3.2.2" evidence="11"/>
<dbReference type="RefSeq" id="WP_088908255.1">
    <property type="nucleotide sequence ID" value="NZ_CP018145.1"/>
</dbReference>
<keyword evidence="11" id="KW-0317">Glutathione biosynthesis</keyword>
<evidence type="ECO:0000313" key="13">
    <source>
        <dbReference type="EMBL" id="ASJ54516.1"/>
    </source>
</evidence>
<evidence type="ECO:0000256" key="10">
    <source>
        <dbReference type="PIRSR" id="PIRSR600101-2"/>
    </source>
</evidence>
<dbReference type="Pfam" id="PF01019">
    <property type="entry name" value="G_glu_transpept"/>
    <property type="match status" value="1"/>
</dbReference>
<comment type="PTM">
    <text evidence="11">Cleaved by autocatalysis into a large and a small subunit.</text>
</comment>
<feature type="binding site" evidence="10">
    <location>
        <position position="478"/>
    </location>
    <ligand>
        <name>L-glutamate</name>
        <dbReference type="ChEBI" id="CHEBI:29985"/>
    </ligand>
</feature>
<dbReference type="EC" id="3.4.19.13" evidence="11"/>
<evidence type="ECO:0000256" key="11">
    <source>
        <dbReference type="RuleBase" id="RU368036"/>
    </source>
</evidence>
<protein>
    <recommendedName>
        <fullName evidence="11">Glutathione hydrolase proenzyme</fullName>
        <ecNumber evidence="11">2.3.2.2</ecNumber>
        <ecNumber evidence="11">3.4.19.13</ecNumber>
    </recommendedName>
    <component>
        <recommendedName>
            <fullName evidence="11">Glutathione hydrolase large chain</fullName>
        </recommendedName>
    </component>
    <component>
        <recommendedName>
            <fullName evidence="11">Glutathione hydrolase small chain</fullName>
        </recommendedName>
    </component>
</protein>
<evidence type="ECO:0000256" key="9">
    <source>
        <dbReference type="PIRSR" id="PIRSR600101-1"/>
    </source>
</evidence>
<dbReference type="AlphaFoldDB" id="A0A220MHE3"/>
<sequence length="677" mass="73108">MKKGMLVALSIVSVLSFPHFAVGKVPGVPAGVQGATKGIVAVSHPAAAQVGRDILAKGGNAIDAAAGIQFALNVAEPYMSGIGGGGFMMIYVKDQNKVTVIDSREVAPSKVTPDMFLQADGTPIPFEERHTSGQAVGVPGTLLGVEQALKSYGTWDLGKVVEPSIELAEKGVRVNWVSAQFIANSMEKLKKHGTAAQVFAPNGVPLKEGEMLVQPQLAKTLKIIRDKGSDALYEGEIGKALVEEVQRTGGSMTLDDLQAYQVKEREPVRGMYRGYEVISMAPPSSGGLTLIQILKLMEGYDNKKDGIGSVAYLHHLIEANHLAYADRAAFMTDEDVYPVPKKGLIADEYIKERRQLIREETANANVVAGDPWKYDPGKKPEVSMKLRDQSPVKQTTHFSVMDKWGNIVAYTTTIEDIFGSGVMVPGYGFMLNNELTDFDAIPGGVNQVEPGKRPRSSMTPTMVLKDGKPFLAIGSPGGSTIIASVSQTILNVVDHGMEIEDAIRAPRIFSSSYPNVTWEAGIDQDVILQLMAKGHVFAEEPTNIGNVQAIVYDFETGKMYGGADNTREGTVLGVDAIAYTAAQPIQSPKEKEGPFDLQVNGNVYPYTAEQKVMIDGVAYVQANKLLLGLGQKVTSFQSDVVMVKGIPYLPVKKVGEKLGYTVRWKEGERSIELNSKK</sequence>
<dbReference type="GO" id="GO:0036374">
    <property type="term" value="F:glutathione hydrolase activity"/>
    <property type="evidence" value="ECO:0007669"/>
    <property type="project" value="UniProtKB-UniRule"/>
</dbReference>
<feature type="binding site" evidence="10">
    <location>
        <position position="437"/>
    </location>
    <ligand>
        <name>L-glutamate</name>
        <dbReference type="ChEBI" id="CHEBI:29985"/>
    </ligand>
</feature>
<organism evidence="13 14">
    <name type="scientific">Brevibacillus formosus</name>
    <dbReference type="NCBI Taxonomy" id="54913"/>
    <lineage>
        <taxon>Bacteria</taxon>
        <taxon>Bacillati</taxon>
        <taxon>Bacillota</taxon>
        <taxon>Bacilli</taxon>
        <taxon>Bacillales</taxon>
        <taxon>Paenibacillaceae</taxon>
        <taxon>Brevibacillus</taxon>
    </lineage>
</organism>
<feature type="active site" description="Nucleophile" evidence="9">
    <location>
        <position position="395"/>
    </location>
</feature>
<keyword evidence="4 11" id="KW-0808">Transferase</keyword>
<evidence type="ECO:0000256" key="3">
    <source>
        <dbReference type="ARBA" id="ARBA00009381"/>
    </source>
</evidence>
<dbReference type="InterPro" id="IPR000101">
    <property type="entry name" value="GGT_peptidase"/>
</dbReference>
<dbReference type="InterPro" id="IPR051792">
    <property type="entry name" value="GGT_bact"/>
</dbReference>
<comment type="pathway">
    <text evidence="11">Sulfur metabolism; glutathione metabolism.</text>
</comment>
<dbReference type="Gene3D" id="1.10.246.130">
    <property type="match status" value="1"/>
</dbReference>
<evidence type="ECO:0000256" key="4">
    <source>
        <dbReference type="ARBA" id="ARBA00022679"/>
    </source>
</evidence>
<dbReference type="KEGG" id="bfm:BP422_13680"/>
<evidence type="ECO:0000256" key="2">
    <source>
        <dbReference type="ARBA" id="ARBA00001089"/>
    </source>
</evidence>
<dbReference type="InterPro" id="IPR043137">
    <property type="entry name" value="GGT_ssub_C"/>
</dbReference>
<accession>A0A220MHE3</accession>
<dbReference type="PANTHER" id="PTHR43199:SF1">
    <property type="entry name" value="GLUTATHIONE HYDROLASE PROENZYME"/>
    <property type="match status" value="1"/>
</dbReference>
<comment type="similarity">
    <text evidence="3 11">Belongs to the gamma-glutamyltransferase family.</text>
</comment>
<keyword evidence="6 11" id="KW-0865">Zymogen</keyword>
<dbReference type="PANTHER" id="PTHR43199">
    <property type="entry name" value="GLUTATHIONE HYDROLASE"/>
    <property type="match status" value="1"/>
</dbReference>
<dbReference type="EMBL" id="CP018145">
    <property type="protein sequence ID" value="ASJ54516.1"/>
    <property type="molecule type" value="Genomic_DNA"/>
</dbReference>
<keyword evidence="5 11" id="KW-0378">Hydrolase</keyword>
<feature type="binding site" evidence="10">
    <location>
        <position position="104"/>
    </location>
    <ligand>
        <name>L-glutamate</name>
        <dbReference type="ChEBI" id="CHEBI:29985"/>
    </ligand>
</feature>
<dbReference type="UniPathway" id="UPA00204"/>
<comment type="subunit">
    <text evidence="11">This enzyme consists of two polypeptide chains, which are synthesized in precursor form from a single polypeptide.</text>
</comment>
<dbReference type="InterPro" id="IPR043138">
    <property type="entry name" value="GGT_lsub"/>
</dbReference>
<keyword evidence="7 11" id="KW-0012">Acyltransferase</keyword>
<comment type="catalytic activity">
    <reaction evidence="2 11">
        <text>glutathione + H2O = L-cysteinylglycine + L-glutamate</text>
        <dbReference type="Rhea" id="RHEA:28807"/>
        <dbReference type="ChEBI" id="CHEBI:15377"/>
        <dbReference type="ChEBI" id="CHEBI:29985"/>
        <dbReference type="ChEBI" id="CHEBI:57925"/>
        <dbReference type="ChEBI" id="CHEBI:61694"/>
        <dbReference type="EC" id="3.4.19.13"/>
    </reaction>
</comment>
<feature type="signal peptide" evidence="12">
    <location>
        <begin position="1"/>
        <end position="21"/>
    </location>
</feature>
<dbReference type="InterPro" id="IPR055262">
    <property type="entry name" value="GGT_CS"/>
</dbReference>
<dbReference type="Gene3D" id="3.60.20.40">
    <property type="match status" value="1"/>
</dbReference>
<evidence type="ECO:0000256" key="5">
    <source>
        <dbReference type="ARBA" id="ARBA00022801"/>
    </source>
</evidence>
<dbReference type="NCBIfam" id="TIGR00066">
    <property type="entry name" value="g_glut_trans"/>
    <property type="match status" value="1"/>
</dbReference>